<feature type="transmembrane region" description="Helical" evidence="2">
    <location>
        <begin position="23"/>
        <end position="41"/>
    </location>
</feature>
<evidence type="ECO:0000256" key="1">
    <source>
        <dbReference type="SAM" id="MobiDB-lite"/>
    </source>
</evidence>
<feature type="compositionally biased region" description="Basic and acidic residues" evidence="1">
    <location>
        <begin position="78"/>
        <end position="89"/>
    </location>
</feature>
<comment type="caution">
    <text evidence="3">The sequence shown here is derived from an EMBL/GenBank/DDBJ whole genome shotgun (WGS) entry which is preliminary data.</text>
</comment>
<dbReference type="Proteomes" id="UP000231358">
    <property type="component" value="Unassembled WGS sequence"/>
</dbReference>
<keyword evidence="2" id="KW-1133">Transmembrane helix</keyword>
<proteinExistence type="predicted"/>
<dbReference type="EMBL" id="NEXV01000359">
    <property type="protein sequence ID" value="PIG84901.1"/>
    <property type="molecule type" value="Genomic_DNA"/>
</dbReference>
<gene>
    <name evidence="3" type="ORF">AARAC_009544</name>
</gene>
<keyword evidence="2" id="KW-0472">Membrane</keyword>
<sequence>MVYVKDASTPSLLIASSTIKASVNAPIAAFSMALILTSYCVSSIRTARREAQAPSTTMRQKPAGEKTEQSSWVQQALDESREAERKVSK</sequence>
<keyword evidence="2" id="KW-0812">Transmembrane</keyword>
<name>A0A2G7FYI3_9EURO</name>
<reference evidence="3 4" key="1">
    <citation type="submission" date="2017-05" db="EMBL/GenBank/DDBJ databases">
        <title>Genome sequence for an aflatoxigenic pathogen of Argentinian peanut, Aspergillus arachidicola.</title>
        <authorList>
            <person name="Moore G."/>
            <person name="Beltz S.B."/>
            <person name="Mack B.M."/>
        </authorList>
    </citation>
    <scope>NUCLEOTIDE SEQUENCE [LARGE SCALE GENOMIC DNA]</scope>
    <source>
        <strain evidence="3 4">CBS 117610</strain>
    </source>
</reference>
<evidence type="ECO:0000313" key="3">
    <source>
        <dbReference type="EMBL" id="PIG84901.1"/>
    </source>
</evidence>
<organism evidence="3 4">
    <name type="scientific">Aspergillus arachidicola</name>
    <dbReference type="NCBI Taxonomy" id="656916"/>
    <lineage>
        <taxon>Eukaryota</taxon>
        <taxon>Fungi</taxon>
        <taxon>Dikarya</taxon>
        <taxon>Ascomycota</taxon>
        <taxon>Pezizomycotina</taxon>
        <taxon>Eurotiomycetes</taxon>
        <taxon>Eurotiomycetidae</taxon>
        <taxon>Eurotiales</taxon>
        <taxon>Aspergillaceae</taxon>
        <taxon>Aspergillus</taxon>
        <taxon>Aspergillus subgen. Circumdati</taxon>
    </lineage>
</organism>
<evidence type="ECO:0000313" key="4">
    <source>
        <dbReference type="Proteomes" id="UP000231358"/>
    </source>
</evidence>
<feature type="region of interest" description="Disordered" evidence="1">
    <location>
        <begin position="48"/>
        <end position="89"/>
    </location>
</feature>
<dbReference type="AlphaFoldDB" id="A0A2G7FYI3"/>
<evidence type="ECO:0000256" key="2">
    <source>
        <dbReference type="SAM" id="Phobius"/>
    </source>
</evidence>
<keyword evidence="4" id="KW-1185">Reference proteome</keyword>
<protein>
    <submittedName>
        <fullName evidence="3">Uncharacterized protein</fullName>
    </submittedName>
</protein>
<accession>A0A2G7FYI3</accession>